<evidence type="ECO:0000256" key="3">
    <source>
        <dbReference type="PROSITE-ProRule" id="PRU00742"/>
    </source>
</evidence>
<dbReference type="RefSeq" id="WP_245957677.1">
    <property type="nucleotide sequence ID" value="NZ_CP139960.1"/>
</dbReference>
<reference evidence="4 5" key="1">
    <citation type="submission" date="2023-12" db="EMBL/GenBank/DDBJ databases">
        <title>Genome sequencing and assembly of bacterial species from a model synthetic community.</title>
        <authorList>
            <person name="Hogle S.L."/>
        </authorList>
    </citation>
    <scope>NUCLEOTIDE SEQUENCE [LARGE SCALE GENOMIC DNA]</scope>
    <source>
        <strain evidence="4 5">HAMBI_3031</strain>
    </source>
</reference>
<accession>A0ABZ0W3L9</accession>
<keyword evidence="1" id="KW-0479">Metal-binding</keyword>
<gene>
    <name evidence="4" type="ORF">U0035_13435</name>
</gene>
<keyword evidence="5" id="KW-1185">Reference proteome</keyword>
<evidence type="ECO:0000313" key="4">
    <source>
        <dbReference type="EMBL" id="WQD36671.1"/>
    </source>
</evidence>
<dbReference type="PROSITE" id="PS51409">
    <property type="entry name" value="ARGINASE_2"/>
    <property type="match status" value="1"/>
</dbReference>
<dbReference type="InterPro" id="IPR006035">
    <property type="entry name" value="Ureohydrolase"/>
</dbReference>
<keyword evidence="2" id="KW-0378">Hydrolase</keyword>
<comment type="similarity">
    <text evidence="3">Belongs to the arginase family.</text>
</comment>
<evidence type="ECO:0000256" key="2">
    <source>
        <dbReference type="ARBA" id="ARBA00022801"/>
    </source>
</evidence>
<protein>
    <submittedName>
        <fullName evidence="4">Formimidoylglutamase</fullName>
    </submittedName>
</protein>
<dbReference type="Pfam" id="PF00491">
    <property type="entry name" value="Arginase"/>
    <property type="match status" value="1"/>
</dbReference>
<dbReference type="PANTHER" id="PTHR11358:SF26">
    <property type="entry name" value="GUANIDINO ACID HYDROLASE, MITOCHONDRIAL"/>
    <property type="match status" value="1"/>
</dbReference>
<evidence type="ECO:0000256" key="1">
    <source>
        <dbReference type="ARBA" id="ARBA00022723"/>
    </source>
</evidence>
<dbReference type="CDD" id="cd09988">
    <property type="entry name" value="Formimidoylglutamase"/>
    <property type="match status" value="1"/>
</dbReference>
<dbReference type="EMBL" id="CP139960">
    <property type="protein sequence ID" value="WQD36671.1"/>
    <property type="molecule type" value="Genomic_DNA"/>
</dbReference>
<dbReference type="InterPro" id="IPR023696">
    <property type="entry name" value="Ureohydrolase_dom_sf"/>
</dbReference>
<dbReference type="Proteomes" id="UP001325680">
    <property type="component" value="Chromosome"/>
</dbReference>
<dbReference type="SUPFAM" id="SSF52768">
    <property type="entry name" value="Arginase/deacetylase"/>
    <property type="match status" value="1"/>
</dbReference>
<dbReference type="Gene3D" id="3.40.800.10">
    <property type="entry name" value="Ureohydrolase domain"/>
    <property type="match status" value="1"/>
</dbReference>
<proteinExistence type="inferred from homology"/>
<organism evidence="4 5">
    <name type="scientific">Niabella yanshanensis</name>
    <dbReference type="NCBI Taxonomy" id="577386"/>
    <lineage>
        <taxon>Bacteria</taxon>
        <taxon>Pseudomonadati</taxon>
        <taxon>Bacteroidota</taxon>
        <taxon>Chitinophagia</taxon>
        <taxon>Chitinophagales</taxon>
        <taxon>Chitinophagaceae</taxon>
        <taxon>Niabella</taxon>
    </lineage>
</organism>
<evidence type="ECO:0000313" key="5">
    <source>
        <dbReference type="Proteomes" id="UP001325680"/>
    </source>
</evidence>
<name>A0ABZ0W3L9_9BACT</name>
<dbReference type="PANTHER" id="PTHR11358">
    <property type="entry name" value="ARGINASE/AGMATINASE"/>
    <property type="match status" value="1"/>
</dbReference>
<sequence length="384" mass="44151">MNTIKINYIAPMSIIDFLNEINITDIIGDDSYKPGQLGNAIDIYTETFPDIDNADIILVGCGEQRGRGYLGPASNAPELVRKNLYNLFYWHENIKIADIGNIKQGATYNDTQAALQTVLEELQLLHKTVIIIGGSHDLTLAQYNASRNNKQLVEITGVDSIIDLDMESPFRNDNFLMEIFTGEPNYVKHYNHLGFQSYLVHPGMLQTLDKLKFDFFRVGHVKEDIEEVEPAIRNSHLFTFDINAIANAYAPSNQLTPNGFNGEEACILMQYAGMSTNMQSIGIYGYNPQQDRDELTAKQISHMIWYTIDGRYRRLKEASFDQLEHFNEYQMAFAEIESTFLQSKKTRRWWMQLPDKTYIPCSYKDYLAAGSNEIPERWFRAQQR</sequence>